<dbReference type="GO" id="GO:0140359">
    <property type="term" value="F:ABC-type transporter activity"/>
    <property type="evidence" value="ECO:0007669"/>
    <property type="project" value="InterPro"/>
</dbReference>
<dbReference type="GO" id="GO:0005886">
    <property type="term" value="C:plasma membrane"/>
    <property type="evidence" value="ECO:0007669"/>
    <property type="project" value="UniProtKB-SubCell"/>
</dbReference>
<comment type="similarity">
    <text evidence="2 8">Belongs to the ABC-2 integral membrane protein family.</text>
</comment>
<dbReference type="InterPro" id="IPR047817">
    <property type="entry name" value="ABC2_TM_bact-type"/>
</dbReference>
<keyword evidence="11" id="KW-1185">Reference proteome</keyword>
<dbReference type="PANTHER" id="PTHR30413">
    <property type="entry name" value="INNER MEMBRANE TRANSPORT PERMEASE"/>
    <property type="match status" value="1"/>
</dbReference>
<dbReference type="AlphaFoldDB" id="A0A512D410"/>
<feature type="transmembrane region" description="Helical" evidence="8">
    <location>
        <begin position="147"/>
        <end position="168"/>
    </location>
</feature>
<sequence>MLERLTRIWAQRAILRTLVQRDLRVRYARSWLGYLWTIIDPLAMALIYFLVFAVIFQRSDAGHKPYFLFLIVGLLPWQWFNASINESARSLISEAKLVRSTNLPRELWVVRVVISKGIEFVLSLPVLFAFVVVYVFTGETKLNWRLVLFPVALVLQFIFQTGIGLLLAPATVLADDTIRVVRIVLRMLFYGTPIIYTLDRAPHWLQTALWFNPLSGILELYRAGFFPQPLKIAPLVVGALMSIGFLVWGAISFARMERAVLKEI</sequence>
<evidence type="ECO:0000256" key="2">
    <source>
        <dbReference type="ARBA" id="ARBA00007783"/>
    </source>
</evidence>
<dbReference type="GO" id="GO:0015920">
    <property type="term" value="P:lipopolysaccharide transport"/>
    <property type="evidence" value="ECO:0007669"/>
    <property type="project" value="TreeGrafter"/>
</dbReference>
<organism evidence="10 11">
    <name type="scientific">Terrabacter aerolatus</name>
    <dbReference type="NCBI Taxonomy" id="422442"/>
    <lineage>
        <taxon>Bacteria</taxon>
        <taxon>Bacillati</taxon>
        <taxon>Actinomycetota</taxon>
        <taxon>Actinomycetes</taxon>
        <taxon>Micrococcales</taxon>
        <taxon>Intrasporangiaceae</taxon>
        <taxon>Terrabacter</taxon>
    </lineage>
</organism>
<dbReference type="InterPro" id="IPR013525">
    <property type="entry name" value="ABC2_TM"/>
</dbReference>
<feature type="transmembrane region" description="Helical" evidence="8">
    <location>
        <begin position="67"/>
        <end position="88"/>
    </location>
</feature>
<keyword evidence="6 8" id="KW-1133">Transmembrane helix</keyword>
<evidence type="ECO:0000256" key="1">
    <source>
        <dbReference type="ARBA" id="ARBA00004651"/>
    </source>
</evidence>
<reference evidence="10 11" key="1">
    <citation type="submission" date="2019-07" db="EMBL/GenBank/DDBJ databases">
        <title>Whole genome shotgun sequence of Terrabacter aerolatus NBRC 106305.</title>
        <authorList>
            <person name="Hosoyama A."/>
            <person name="Uohara A."/>
            <person name="Ohji S."/>
            <person name="Ichikawa N."/>
        </authorList>
    </citation>
    <scope>NUCLEOTIDE SEQUENCE [LARGE SCALE GENOMIC DNA]</scope>
    <source>
        <strain evidence="10 11">NBRC 106305</strain>
    </source>
</reference>
<dbReference type="PROSITE" id="PS51012">
    <property type="entry name" value="ABC_TM2"/>
    <property type="match status" value="1"/>
</dbReference>
<feature type="transmembrane region" description="Helical" evidence="8">
    <location>
        <begin position="180"/>
        <end position="198"/>
    </location>
</feature>
<proteinExistence type="inferred from homology"/>
<dbReference type="EMBL" id="BJYX01000015">
    <property type="protein sequence ID" value="GEO31000.1"/>
    <property type="molecule type" value="Genomic_DNA"/>
</dbReference>
<accession>A0A512D410</accession>
<evidence type="ECO:0000256" key="7">
    <source>
        <dbReference type="ARBA" id="ARBA00023136"/>
    </source>
</evidence>
<dbReference type="Proteomes" id="UP000321534">
    <property type="component" value="Unassembled WGS sequence"/>
</dbReference>
<comment type="caution">
    <text evidence="10">The sequence shown here is derived from an EMBL/GenBank/DDBJ whole genome shotgun (WGS) entry which is preliminary data.</text>
</comment>
<protein>
    <recommendedName>
        <fullName evidence="8">Transport permease protein</fullName>
    </recommendedName>
</protein>
<evidence type="ECO:0000256" key="5">
    <source>
        <dbReference type="ARBA" id="ARBA00022692"/>
    </source>
</evidence>
<keyword evidence="3 8" id="KW-0813">Transport</keyword>
<dbReference type="PANTHER" id="PTHR30413:SF10">
    <property type="entry name" value="CAPSULE POLYSACCHARIDE EXPORT INNER-MEMBRANE PROTEIN CTRC"/>
    <property type="match status" value="1"/>
</dbReference>
<evidence type="ECO:0000256" key="8">
    <source>
        <dbReference type="RuleBase" id="RU361157"/>
    </source>
</evidence>
<comment type="subcellular location">
    <subcellularLocation>
        <location evidence="1 8">Cell membrane</location>
        <topology evidence="1 8">Multi-pass membrane protein</topology>
    </subcellularLocation>
</comment>
<evidence type="ECO:0000256" key="3">
    <source>
        <dbReference type="ARBA" id="ARBA00022448"/>
    </source>
</evidence>
<keyword evidence="5 8" id="KW-0812">Transmembrane</keyword>
<dbReference type="RefSeq" id="WP_147067421.1">
    <property type="nucleotide sequence ID" value="NZ_BAAARO010000008.1"/>
</dbReference>
<feature type="transmembrane region" description="Helical" evidence="8">
    <location>
        <begin position="232"/>
        <end position="254"/>
    </location>
</feature>
<evidence type="ECO:0000256" key="4">
    <source>
        <dbReference type="ARBA" id="ARBA00022475"/>
    </source>
</evidence>
<dbReference type="OrthoDB" id="9789409at2"/>
<dbReference type="Pfam" id="PF01061">
    <property type="entry name" value="ABC2_membrane"/>
    <property type="match status" value="1"/>
</dbReference>
<gene>
    <name evidence="10" type="ORF">TAE01_28100</name>
</gene>
<evidence type="ECO:0000256" key="6">
    <source>
        <dbReference type="ARBA" id="ARBA00022989"/>
    </source>
</evidence>
<keyword evidence="4 8" id="KW-1003">Cell membrane</keyword>
<feature type="domain" description="ABC transmembrane type-2" evidence="9">
    <location>
        <begin position="32"/>
        <end position="256"/>
    </location>
</feature>
<feature type="transmembrane region" description="Helical" evidence="8">
    <location>
        <begin position="108"/>
        <end position="135"/>
    </location>
</feature>
<evidence type="ECO:0000259" key="9">
    <source>
        <dbReference type="PROSITE" id="PS51012"/>
    </source>
</evidence>
<evidence type="ECO:0000313" key="10">
    <source>
        <dbReference type="EMBL" id="GEO31000.1"/>
    </source>
</evidence>
<keyword evidence="7 8" id="KW-0472">Membrane</keyword>
<evidence type="ECO:0000313" key="11">
    <source>
        <dbReference type="Proteomes" id="UP000321534"/>
    </source>
</evidence>
<feature type="transmembrane region" description="Helical" evidence="8">
    <location>
        <begin position="31"/>
        <end position="55"/>
    </location>
</feature>
<name>A0A512D410_9MICO</name>